<feature type="domain" description="CoA carboxyltransferase N-terminal" evidence="1">
    <location>
        <begin position="21"/>
        <end position="278"/>
    </location>
</feature>
<dbReference type="InterPro" id="IPR045190">
    <property type="entry name" value="MCCB/AccD1-like"/>
</dbReference>
<feature type="domain" description="CoA carboxyltransferase C-terminal" evidence="2">
    <location>
        <begin position="276"/>
        <end position="525"/>
    </location>
</feature>
<protein>
    <submittedName>
        <fullName evidence="3">Acetyl-CoA carboxylase carboxyltransferase subunit</fullName>
    </submittedName>
</protein>
<name>A0A2S7K906_9PROT</name>
<comment type="caution">
    <text evidence="3">The sequence shown here is derived from an EMBL/GenBank/DDBJ whole genome shotgun (WGS) entry which is preliminary data.</text>
</comment>
<dbReference type="InterPro" id="IPR029045">
    <property type="entry name" value="ClpP/crotonase-like_dom_sf"/>
</dbReference>
<keyword evidence="4" id="KW-1185">Reference proteome</keyword>
<gene>
    <name evidence="3" type="ORF">CW354_03150</name>
</gene>
<dbReference type="GO" id="GO:0016874">
    <property type="term" value="F:ligase activity"/>
    <property type="evidence" value="ECO:0007669"/>
    <property type="project" value="InterPro"/>
</dbReference>
<organism evidence="3 4">
    <name type="scientific">Hyphococcus luteus</name>
    <dbReference type="NCBI Taxonomy" id="2058213"/>
    <lineage>
        <taxon>Bacteria</taxon>
        <taxon>Pseudomonadati</taxon>
        <taxon>Pseudomonadota</taxon>
        <taxon>Alphaproteobacteria</taxon>
        <taxon>Parvularculales</taxon>
        <taxon>Parvularculaceae</taxon>
        <taxon>Hyphococcus</taxon>
    </lineage>
</organism>
<sequence length="536" mass="57565">MPVFESEIDPRSEAYAKNRADHLKLIEDFRALEQKVIENSARAKPKFEKRGQLLPRERLALVLDRGAPFVEISTLCGYKMHDDDGDKNISGGGGMSGIGFISGIRCVVSASDSGIKGGAATPMGVHKALRAQALALENKLPFVQLIESAGANLMRQAEMFVPGGRTFANLARLSAAGCPVISVVHGSSTAGGAYQTGLSDYVVAVRGKSKVFLAGPPLLKAATGEIATDEELGGAEMHYHVSGTAEYMAEDDGDGLRIAREIVAKLGWDKTGETREYEEPLYSAEDLLGIVPVDYRQPYDSREVIARLVDGSDMLGFKDGYGPATLCTQAAIAGHEVGIISNNGPIDADGAAKVAQFIQLMEQAGNPVVFLQNTTGYLVGTDAEQHGIVKHGSKMIQAVTNMRVPKITLHIGASFGAGNYGMCGRAFDPRFIFAWPNNRIAVMGGEQAAKTMRIVAEEGARRKGEEPNAEFLDGMAKHIVDTYDAESTALFATARLWDDGLIDPRDSRKMLAFCLDTVAEAEHRALRPNVFGVARM</sequence>
<dbReference type="PROSITE" id="PS50989">
    <property type="entry name" value="COA_CT_CTER"/>
    <property type="match status" value="1"/>
</dbReference>
<dbReference type="Proteomes" id="UP000239504">
    <property type="component" value="Unassembled WGS sequence"/>
</dbReference>
<dbReference type="GO" id="GO:0016740">
    <property type="term" value="F:transferase activity"/>
    <property type="evidence" value="ECO:0007669"/>
    <property type="project" value="UniProtKB-KW"/>
</dbReference>
<dbReference type="Pfam" id="PF01039">
    <property type="entry name" value="Carboxyl_trans"/>
    <property type="match status" value="1"/>
</dbReference>
<dbReference type="EMBL" id="PJCH01000003">
    <property type="protein sequence ID" value="PQA88961.1"/>
    <property type="molecule type" value="Genomic_DNA"/>
</dbReference>
<proteinExistence type="predicted"/>
<dbReference type="RefSeq" id="WP_104828599.1">
    <property type="nucleotide sequence ID" value="NZ_PJCH01000003.1"/>
</dbReference>
<dbReference type="InterPro" id="IPR011763">
    <property type="entry name" value="COA_CT_C"/>
</dbReference>
<evidence type="ECO:0000313" key="4">
    <source>
        <dbReference type="Proteomes" id="UP000239504"/>
    </source>
</evidence>
<dbReference type="SUPFAM" id="SSF52096">
    <property type="entry name" value="ClpP/crotonase"/>
    <property type="match status" value="2"/>
</dbReference>
<dbReference type="FunFam" id="3.90.226.10:FF:000021">
    <property type="entry name" value="Acetyl-CoA carboxylase carboxyltransferase subunit"/>
    <property type="match status" value="1"/>
</dbReference>
<dbReference type="InterPro" id="IPR034733">
    <property type="entry name" value="AcCoA_carboxyl_beta"/>
</dbReference>
<evidence type="ECO:0000313" key="3">
    <source>
        <dbReference type="EMBL" id="PQA88961.1"/>
    </source>
</evidence>
<dbReference type="Gene3D" id="3.90.226.10">
    <property type="entry name" value="2-enoyl-CoA Hydratase, Chain A, domain 1"/>
    <property type="match status" value="2"/>
</dbReference>
<dbReference type="AlphaFoldDB" id="A0A2S7K906"/>
<dbReference type="InterPro" id="IPR011762">
    <property type="entry name" value="COA_CT_N"/>
</dbReference>
<dbReference type="PANTHER" id="PTHR22855">
    <property type="entry name" value="ACETYL, PROPIONYL, PYRUVATE, AND GLUTACONYL CARBOXYLASE-RELATED"/>
    <property type="match status" value="1"/>
</dbReference>
<dbReference type="PROSITE" id="PS50980">
    <property type="entry name" value="COA_CT_NTER"/>
    <property type="match status" value="1"/>
</dbReference>
<dbReference type="OrthoDB" id="9803706at2"/>
<evidence type="ECO:0000259" key="2">
    <source>
        <dbReference type="PROSITE" id="PS50989"/>
    </source>
</evidence>
<accession>A0A2S7K906</accession>
<keyword evidence="3" id="KW-0808">Transferase</keyword>
<evidence type="ECO:0000259" key="1">
    <source>
        <dbReference type="PROSITE" id="PS50980"/>
    </source>
</evidence>
<dbReference type="FunFam" id="3.90.226.10:FF:000046">
    <property type="entry name" value="Geranyl-CoA carboxylase beta subunit"/>
    <property type="match status" value="1"/>
</dbReference>
<dbReference type="PANTHER" id="PTHR22855:SF46">
    <property type="entry name" value="METHYLCROTONOYL-COA CARBOXYLASE"/>
    <property type="match status" value="1"/>
</dbReference>
<reference evidence="3 4" key="1">
    <citation type="submission" date="2017-12" db="EMBL/GenBank/DDBJ databases">
        <authorList>
            <person name="Hurst M.R.H."/>
        </authorList>
    </citation>
    <scope>NUCLEOTIDE SEQUENCE [LARGE SCALE GENOMIC DNA]</scope>
    <source>
        <strain evidence="3 4">SY-3-19</strain>
    </source>
</reference>